<dbReference type="AlphaFoldDB" id="A0AA87Y1L9"/>
<name>A0AA87Y1L9_9BURK</name>
<dbReference type="EMBL" id="BMWW01000002">
    <property type="protein sequence ID" value="GGY83504.1"/>
    <property type="molecule type" value="Genomic_DNA"/>
</dbReference>
<evidence type="ECO:0000313" key="3">
    <source>
        <dbReference type="Proteomes" id="UP000619512"/>
    </source>
</evidence>
<evidence type="ECO:0000313" key="2">
    <source>
        <dbReference type="EMBL" id="GGY83504.1"/>
    </source>
</evidence>
<reference evidence="2" key="1">
    <citation type="journal article" date="2014" name="Int. J. Syst. Evol. Microbiol.">
        <title>Complete genome sequence of Corynebacterium casei LMG S-19264T (=DSM 44701T), isolated from a smear-ripened cheese.</title>
        <authorList>
            <consortium name="US DOE Joint Genome Institute (JGI-PGF)"/>
            <person name="Walter F."/>
            <person name="Albersmeier A."/>
            <person name="Kalinowski J."/>
            <person name="Ruckert C."/>
        </authorList>
    </citation>
    <scope>NUCLEOTIDE SEQUENCE</scope>
    <source>
        <strain evidence="2">KCTC 12344</strain>
    </source>
</reference>
<evidence type="ECO:0000259" key="1">
    <source>
        <dbReference type="Pfam" id="PF12697"/>
    </source>
</evidence>
<gene>
    <name evidence="2" type="ORF">GCM10007388_15670</name>
</gene>
<proteinExistence type="predicted"/>
<dbReference type="PANTHER" id="PTHR43798">
    <property type="entry name" value="MONOACYLGLYCEROL LIPASE"/>
    <property type="match status" value="1"/>
</dbReference>
<sequence>MRCVAVDLLGYGKAPFPTAAQQQRFSLAHEVEAVLAALADEIAPDEPFHLVGHSYGGATALRLARRLLDTGRILSLTLFEPVAFHLLAPGDHARIDIEKIIACIEAAATPRDGAAAFIDYWNGPGAFAALPVPMQERFTAQIAKVRLDFVALMSEPATLADMAALDIPTLVLFGAQGPMSTRTVAEELAAALPRAALHRTPGGHMAPITHAADVNRAIAAFIATSIATALE</sequence>
<dbReference type="SUPFAM" id="SSF53474">
    <property type="entry name" value="alpha/beta-Hydrolases"/>
    <property type="match status" value="1"/>
</dbReference>
<comment type="caution">
    <text evidence="2">The sequence shown here is derived from an EMBL/GenBank/DDBJ whole genome shotgun (WGS) entry which is preliminary data.</text>
</comment>
<reference evidence="2" key="2">
    <citation type="submission" date="2022-12" db="EMBL/GenBank/DDBJ databases">
        <authorList>
            <person name="Sun Q."/>
            <person name="Kim S."/>
        </authorList>
    </citation>
    <scope>NUCLEOTIDE SEQUENCE</scope>
    <source>
        <strain evidence="2">KCTC 12344</strain>
    </source>
</reference>
<dbReference type="Pfam" id="PF12697">
    <property type="entry name" value="Abhydrolase_6"/>
    <property type="match status" value="1"/>
</dbReference>
<dbReference type="Proteomes" id="UP000619512">
    <property type="component" value="Unassembled WGS sequence"/>
</dbReference>
<dbReference type="Gene3D" id="3.40.50.1820">
    <property type="entry name" value="alpha/beta hydrolase"/>
    <property type="match status" value="1"/>
</dbReference>
<dbReference type="InterPro" id="IPR029058">
    <property type="entry name" value="AB_hydrolase_fold"/>
</dbReference>
<organism evidence="2 3">
    <name type="scientific">Pseudoduganella plicata</name>
    <dbReference type="NCBI Taxonomy" id="321984"/>
    <lineage>
        <taxon>Bacteria</taxon>
        <taxon>Pseudomonadati</taxon>
        <taxon>Pseudomonadota</taxon>
        <taxon>Betaproteobacteria</taxon>
        <taxon>Burkholderiales</taxon>
        <taxon>Oxalobacteraceae</taxon>
        <taxon>Telluria group</taxon>
        <taxon>Pseudoduganella</taxon>
    </lineage>
</organism>
<feature type="domain" description="AB hydrolase-1" evidence="1">
    <location>
        <begin position="2"/>
        <end position="216"/>
    </location>
</feature>
<dbReference type="InterPro" id="IPR000073">
    <property type="entry name" value="AB_hydrolase_1"/>
</dbReference>
<protein>
    <recommendedName>
        <fullName evidence="1">AB hydrolase-1 domain-containing protein</fullName>
    </recommendedName>
</protein>
<accession>A0AA87Y1L9</accession>
<dbReference type="InterPro" id="IPR050266">
    <property type="entry name" value="AB_hydrolase_sf"/>
</dbReference>